<gene>
    <name evidence="2" type="ORF">OSB04_002188</name>
</gene>
<comment type="caution">
    <text evidence="2">The sequence shown here is derived from an EMBL/GenBank/DDBJ whole genome shotgun (WGS) entry which is preliminary data.</text>
</comment>
<reference evidence="2" key="1">
    <citation type="submission" date="2023-03" db="EMBL/GenBank/DDBJ databases">
        <title>Chromosome-scale reference genome and RAD-based genetic map of yellow starthistle (Centaurea solstitialis) reveal putative structural variation and QTLs associated with invader traits.</title>
        <authorList>
            <person name="Reatini B."/>
            <person name="Cang F.A."/>
            <person name="Jiang Q."/>
            <person name="Mckibben M.T.W."/>
            <person name="Barker M.S."/>
            <person name="Rieseberg L.H."/>
            <person name="Dlugosch K.M."/>
        </authorList>
    </citation>
    <scope>NUCLEOTIDE SEQUENCE</scope>
    <source>
        <strain evidence="2">CAN-66</strain>
        <tissue evidence="2">Leaf</tissue>
    </source>
</reference>
<feature type="region of interest" description="Disordered" evidence="1">
    <location>
        <begin position="180"/>
        <end position="216"/>
    </location>
</feature>
<feature type="region of interest" description="Disordered" evidence="1">
    <location>
        <begin position="99"/>
        <end position="121"/>
    </location>
</feature>
<name>A0AA38WM46_9ASTR</name>
<feature type="compositionally biased region" description="Polar residues" evidence="1">
    <location>
        <begin position="190"/>
        <end position="200"/>
    </location>
</feature>
<evidence type="ECO:0000313" key="3">
    <source>
        <dbReference type="Proteomes" id="UP001172457"/>
    </source>
</evidence>
<proteinExistence type="predicted"/>
<protein>
    <submittedName>
        <fullName evidence="2">Uncharacterized protein</fullName>
    </submittedName>
</protein>
<accession>A0AA38WM46</accession>
<dbReference type="Proteomes" id="UP001172457">
    <property type="component" value="Chromosome 1"/>
</dbReference>
<feature type="compositionally biased region" description="Polar residues" evidence="1">
    <location>
        <begin position="99"/>
        <end position="117"/>
    </location>
</feature>
<evidence type="ECO:0000256" key="1">
    <source>
        <dbReference type="SAM" id="MobiDB-lite"/>
    </source>
</evidence>
<organism evidence="2 3">
    <name type="scientific">Centaurea solstitialis</name>
    <name type="common">yellow star-thistle</name>
    <dbReference type="NCBI Taxonomy" id="347529"/>
    <lineage>
        <taxon>Eukaryota</taxon>
        <taxon>Viridiplantae</taxon>
        <taxon>Streptophyta</taxon>
        <taxon>Embryophyta</taxon>
        <taxon>Tracheophyta</taxon>
        <taxon>Spermatophyta</taxon>
        <taxon>Magnoliopsida</taxon>
        <taxon>eudicotyledons</taxon>
        <taxon>Gunneridae</taxon>
        <taxon>Pentapetalae</taxon>
        <taxon>asterids</taxon>
        <taxon>campanulids</taxon>
        <taxon>Asterales</taxon>
        <taxon>Asteraceae</taxon>
        <taxon>Carduoideae</taxon>
        <taxon>Cardueae</taxon>
        <taxon>Centaureinae</taxon>
        <taxon>Centaurea</taxon>
    </lineage>
</organism>
<sequence>MRYHFIKDHVERGTIELYFVKTEYQLADLFTKPLDEKRFIFLISKLGMGNVPSPCLFRGGTLSAPADLSGEQTGAATGDRTGEIEPDWTVVLINLHPTEFNQNHPSNPCPQSKPNQSLDDRTYNDRICCRRRRPGRNLAGDRTGSFAKDRISSKPQTPNTHLVTIWIGSVTPTLRPDVFPATGPEKTSGDRTTCNLSNGTDVKAGSDETGSDGTQIGPALLTGDRSTLDKKPPPNLCVWTGVVVFLVTEPPS</sequence>
<dbReference type="EMBL" id="JARYMX010000001">
    <property type="protein sequence ID" value="KAJ9566222.1"/>
    <property type="molecule type" value="Genomic_DNA"/>
</dbReference>
<dbReference type="AlphaFoldDB" id="A0AA38WM46"/>
<keyword evidence="3" id="KW-1185">Reference proteome</keyword>
<evidence type="ECO:0000313" key="2">
    <source>
        <dbReference type="EMBL" id="KAJ9566222.1"/>
    </source>
</evidence>